<dbReference type="Proteomes" id="UP001221558">
    <property type="component" value="Chromosome"/>
</dbReference>
<dbReference type="EMBL" id="CP117880">
    <property type="protein sequence ID" value="WDF70082.1"/>
    <property type="molecule type" value="Genomic_DNA"/>
</dbReference>
<proteinExistence type="predicted"/>
<keyword evidence="1" id="KW-0732">Signal</keyword>
<protein>
    <recommendedName>
        <fullName evidence="4">Intracellular proteinase inhibitor BsuPI domain-containing protein</fullName>
    </recommendedName>
</protein>
<organism evidence="2 3">
    <name type="scientific">Sphingobacterium oryzagri</name>
    <dbReference type="NCBI Taxonomy" id="3025669"/>
    <lineage>
        <taxon>Bacteria</taxon>
        <taxon>Pseudomonadati</taxon>
        <taxon>Bacteroidota</taxon>
        <taxon>Sphingobacteriia</taxon>
        <taxon>Sphingobacteriales</taxon>
        <taxon>Sphingobacteriaceae</taxon>
        <taxon>Sphingobacterium</taxon>
    </lineage>
</organism>
<evidence type="ECO:0000313" key="2">
    <source>
        <dbReference type="EMBL" id="WDF70082.1"/>
    </source>
</evidence>
<name>A0ABY7WKF5_9SPHI</name>
<feature type="chain" id="PRO_5045072238" description="Intracellular proteinase inhibitor BsuPI domain-containing protein" evidence="1">
    <location>
        <begin position="22"/>
        <end position="173"/>
    </location>
</feature>
<sequence length="173" mass="18587">MKTTVKTMASLAASLFFFSQCQQPGGNNSNAAAADSTVQSPAIADSTLMVSLQADSVYQLTDSISVLFTVSNPGTDSLRFTQYHTPFEGFMSNFLTITDADGKEVAYVGPMTRRIMPPPADTYHTVAPGEADSIRFNVAKGYRFEKAGTYSLQYNSGAISGLDNGQAIQIRID</sequence>
<feature type="signal peptide" evidence="1">
    <location>
        <begin position="1"/>
        <end position="21"/>
    </location>
</feature>
<reference evidence="2 3" key="1">
    <citation type="submission" date="2023-02" db="EMBL/GenBank/DDBJ databases">
        <title>Genome sequence of Sphingobacterium sp. KACC 22765.</title>
        <authorList>
            <person name="Kim S."/>
            <person name="Heo J."/>
            <person name="Kwon S.-W."/>
        </authorList>
    </citation>
    <scope>NUCLEOTIDE SEQUENCE [LARGE SCALE GENOMIC DNA]</scope>
    <source>
        <strain evidence="2 3">KACC 22765</strain>
    </source>
</reference>
<evidence type="ECO:0000256" key="1">
    <source>
        <dbReference type="SAM" id="SignalP"/>
    </source>
</evidence>
<evidence type="ECO:0000313" key="3">
    <source>
        <dbReference type="Proteomes" id="UP001221558"/>
    </source>
</evidence>
<evidence type="ECO:0008006" key="4">
    <source>
        <dbReference type="Google" id="ProtNLM"/>
    </source>
</evidence>
<dbReference type="Gene3D" id="2.60.40.2970">
    <property type="match status" value="1"/>
</dbReference>
<keyword evidence="3" id="KW-1185">Reference proteome</keyword>
<gene>
    <name evidence="2" type="ORF">PQ465_06805</name>
</gene>
<dbReference type="RefSeq" id="WP_274268789.1">
    <property type="nucleotide sequence ID" value="NZ_CP117880.1"/>
</dbReference>
<accession>A0ABY7WKF5</accession>